<dbReference type="InterPro" id="IPR051342">
    <property type="entry name" value="PDZ_scaffold"/>
</dbReference>
<dbReference type="Pfam" id="PF00397">
    <property type="entry name" value="WW"/>
    <property type="match status" value="1"/>
</dbReference>
<organism evidence="5 6">
    <name type="scientific">Muraenolepis orangiensis</name>
    <name type="common">Patagonian moray cod</name>
    <dbReference type="NCBI Taxonomy" id="630683"/>
    <lineage>
        <taxon>Eukaryota</taxon>
        <taxon>Metazoa</taxon>
        <taxon>Chordata</taxon>
        <taxon>Craniata</taxon>
        <taxon>Vertebrata</taxon>
        <taxon>Euteleostomi</taxon>
        <taxon>Actinopterygii</taxon>
        <taxon>Neopterygii</taxon>
        <taxon>Teleostei</taxon>
        <taxon>Neoteleostei</taxon>
        <taxon>Acanthomorphata</taxon>
        <taxon>Zeiogadaria</taxon>
        <taxon>Gadariae</taxon>
        <taxon>Gadiformes</taxon>
        <taxon>Muraenolepidoidei</taxon>
        <taxon>Muraenolepididae</taxon>
        <taxon>Muraenolepis</taxon>
    </lineage>
</organism>
<feature type="compositionally biased region" description="Acidic residues" evidence="2">
    <location>
        <begin position="557"/>
        <end position="572"/>
    </location>
</feature>
<dbReference type="InterPro" id="IPR001478">
    <property type="entry name" value="PDZ"/>
</dbReference>
<dbReference type="SUPFAM" id="SSF51045">
    <property type="entry name" value="WW domain"/>
    <property type="match status" value="1"/>
</dbReference>
<feature type="compositionally biased region" description="Basic and acidic residues" evidence="2">
    <location>
        <begin position="573"/>
        <end position="584"/>
    </location>
</feature>
<dbReference type="GO" id="GO:0008286">
    <property type="term" value="P:insulin receptor signaling pathway"/>
    <property type="evidence" value="ECO:0007669"/>
    <property type="project" value="TreeGrafter"/>
</dbReference>
<evidence type="ECO:0000259" key="4">
    <source>
        <dbReference type="PROSITE" id="PS50106"/>
    </source>
</evidence>
<evidence type="ECO:0000313" key="5">
    <source>
        <dbReference type="EMBL" id="KAJ3608475.1"/>
    </source>
</evidence>
<feature type="domain" description="WW" evidence="3">
    <location>
        <begin position="502"/>
        <end position="535"/>
    </location>
</feature>
<evidence type="ECO:0000259" key="3">
    <source>
        <dbReference type="PROSITE" id="PS50020"/>
    </source>
</evidence>
<proteinExistence type="predicted"/>
<evidence type="ECO:0000256" key="2">
    <source>
        <dbReference type="SAM" id="MobiDB-lite"/>
    </source>
</evidence>
<evidence type="ECO:0000313" key="6">
    <source>
        <dbReference type="Proteomes" id="UP001148018"/>
    </source>
</evidence>
<sequence>MPFLSQEAERFGVLSLLYWAVEILRTASYSNHMSLLVARDNASRREFAELMEKYGSGTVSSHSGRISPTQLSTGLGLVVKGGANRAEGPMVFIQEMVPGGDCQKDGRLRLGDQLVAINKESLIGVTNEEARSILTRTKLRLDPTVEIAFIRRRSSSGSSGDTRRPAVSLQGPAGGSTSQGWTPGPPSQASLLTNLASTVAGRHLPTVKRLTEQSTPGQALDVLGLKPTEALRSRLRADPDGTVAYAEFESLTKELLELQLDGLPVSQVRSKFTSVDLASLLGSPTNPLPSLSDSEDLEEMERLRKDHVEALREIQKLQGQLAESQRLHLQAEEELNKVKQEVKSIVEESRALRSRVEMAEVAQKQARGMEMDYEEVVHLLETEIAELKAQRKAGQPSHAKEEAEELKKQVAVLECQLRKSEGAKKGFESSTGKLLNFVETVQDFLQEAQGISKNNSSGEAKAGSSAPQGLGPRHEKAVRTAAVLSYEAQDLTGSVRAILEVDCLPYGWDEAYTTEGAKYYISHVTQTTSWTHPVAATPLGPAPAPERVTQGERGEEEKEEEGEEGEEEEEKKEEERKEKTNTSV</sequence>
<dbReference type="CDD" id="cd00201">
    <property type="entry name" value="WW"/>
    <property type="match status" value="1"/>
</dbReference>
<dbReference type="GO" id="GO:0019905">
    <property type="term" value="F:syntaxin binding"/>
    <property type="evidence" value="ECO:0007669"/>
    <property type="project" value="TreeGrafter"/>
</dbReference>
<dbReference type="SMART" id="SM00456">
    <property type="entry name" value="WW"/>
    <property type="match status" value="1"/>
</dbReference>
<feature type="region of interest" description="Disordered" evidence="2">
    <location>
        <begin position="152"/>
        <end position="189"/>
    </location>
</feature>
<dbReference type="GO" id="GO:0061178">
    <property type="term" value="P:regulation of insulin secretion involved in cellular response to glucose stimulus"/>
    <property type="evidence" value="ECO:0007669"/>
    <property type="project" value="TreeGrafter"/>
</dbReference>
<feature type="coiled-coil region" evidence="1">
    <location>
        <begin position="297"/>
        <end position="423"/>
    </location>
</feature>
<dbReference type="PANTHER" id="PTHR19964">
    <property type="entry name" value="MULTIPLE PDZ DOMAIN PROTEIN"/>
    <property type="match status" value="1"/>
</dbReference>
<dbReference type="Pfam" id="PF00595">
    <property type="entry name" value="PDZ"/>
    <property type="match status" value="1"/>
</dbReference>
<dbReference type="OrthoDB" id="6022242at2759"/>
<dbReference type="InterPro" id="IPR001202">
    <property type="entry name" value="WW_dom"/>
</dbReference>
<dbReference type="EMBL" id="JANIIK010000040">
    <property type="protein sequence ID" value="KAJ3608475.1"/>
    <property type="molecule type" value="Genomic_DNA"/>
</dbReference>
<dbReference type="CDD" id="cd06698">
    <property type="entry name" value="PDZ1_hSTXBP4-PDZ2_GgSTXBP4-like"/>
    <property type="match status" value="1"/>
</dbReference>
<feature type="region of interest" description="Disordered" evidence="2">
    <location>
        <begin position="452"/>
        <end position="474"/>
    </location>
</feature>
<dbReference type="Gene3D" id="2.30.42.10">
    <property type="match status" value="1"/>
</dbReference>
<evidence type="ECO:0000256" key="1">
    <source>
        <dbReference type="SAM" id="Coils"/>
    </source>
</evidence>
<dbReference type="PANTHER" id="PTHR19964:SF16">
    <property type="entry name" value="SYNTAXIN-BINDING PROTEIN 4"/>
    <property type="match status" value="1"/>
</dbReference>
<accession>A0A9Q0EJA6</accession>
<protein>
    <recommendedName>
        <fullName evidence="7">Syntaxin binding protein 4</fullName>
    </recommendedName>
</protein>
<dbReference type="PROSITE" id="PS01159">
    <property type="entry name" value="WW_DOMAIN_1"/>
    <property type="match status" value="1"/>
</dbReference>
<feature type="domain" description="PDZ" evidence="4">
    <location>
        <begin position="65"/>
        <end position="137"/>
    </location>
</feature>
<evidence type="ECO:0008006" key="7">
    <source>
        <dbReference type="Google" id="ProtNLM"/>
    </source>
</evidence>
<dbReference type="InterPro" id="IPR036020">
    <property type="entry name" value="WW_dom_sf"/>
</dbReference>
<keyword evidence="1" id="KW-0175">Coiled coil</keyword>
<dbReference type="Gene3D" id="2.20.70.10">
    <property type="match status" value="1"/>
</dbReference>
<keyword evidence="6" id="KW-1185">Reference proteome</keyword>
<dbReference type="SMART" id="SM00228">
    <property type="entry name" value="PDZ"/>
    <property type="match status" value="1"/>
</dbReference>
<dbReference type="PROSITE" id="PS50020">
    <property type="entry name" value="WW_DOMAIN_2"/>
    <property type="match status" value="1"/>
</dbReference>
<feature type="compositionally biased region" description="Polar residues" evidence="2">
    <location>
        <begin position="175"/>
        <end position="189"/>
    </location>
</feature>
<dbReference type="SUPFAM" id="SSF50156">
    <property type="entry name" value="PDZ domain-like"/>
    <property type="match status" value="1"/>
</dbReference>
<dbReference type="PROSITE" id="PS50106">
    <property type="entry name" value="PDZ"/>
    <property type="match status" value="1"/>
</dbReference>
<comment type="caution">
    <text evidence="5">The sequence shown here is derived from an EMBL/GenBank/DDBJ whole genome shotgun (WGS) entry which is preliminary data.</text>
</comment>
<reference evidence="5" key="1">
    <citation type="submission" date="2022-07" db="EMBL/GenBank/DDBJ databases">
        <title>Chromosome-level genome of Muraenolepis orangiensis.</title>
        <authorList>
            <person name="Kim J."/>
        </authorList>
    </citation>
    <scope>NUCLEOTIDE SEQUENCE</scope>
    <source>
        <strain evidence="5">KU_S4_2022</strain>
        <tissue evidence="5">Muscle</tissue>
    </source>
</reference>
<gene>
    <name evidence="5" type="ORF">NHX12_025522</name>
</gene>
<dbReference type="InterPro" id="IPR036034">
    <property type="entry name" value="PDZ_sf"/>
</dbReference>
<dbReference type="AlphaFoldDB" id="A0A9Q0EJA6"/>
<name>A0A9Q0EJA6_9TELE</name>
<dbReference type="Proteomes" id="UP001148018">
    <property type="component" value="Unassembled WGS sequence"/>
</dbReference>
<feature type="region of interest" description="Disordered" evidence="2">
    <location>
        <begin position="532"/>
        <end position="584"/>
    </location>
</feature>
<dbReference type="FunFam" id="2.20.70.10:FF:000034">
    <property type="entry name" value="syntaxin-binding protein 4 isoform X1"/>
    <property type="match status" value="1"/>
</dbReference>
<dbReference type="GO" id="GO:0031410">
    <property type="term" value="C:cytoplasmic vesicle"/>
    <property type="evidence" value="ECO:0007669"/>
    <property type="project" value="TreeGrafter"/>
</dbReference>